<dbReference type="HOGENOM" id="CLU_053354_1_0_1"/>
<feature type="region of interest" description="Disordered" evidence="1">
    <location>
        <begin position="271"/>
        <end position="297"/>
    </location>
</feature>
<dbReference type="InterPro" id="IPR025444">
    <property type="entry name" value="Monooxy_af470"/>
</dbReference>
<dbReference type="RefSeq" id="XP_001227498.1">
    <property type="nucleotide sequence ID" value="XM_001227497.1"/>
</dbReference>
<sequence length="297" mass="32639">MAPANFKGIFSPTEKRIWEKESGFVSLLKNSFSLPTLLVLGGLGQGILSLFLPSRYALLPLVFLLLRAVVCTVRDVTSLERFIANRGVINGRTSAQLPNLSYDPLRSEKASLFGSAPAESSVVVLHLGARFNHPLGALAPGSKEVGEKFMACHREVLNRAKEFGCLGGTSYRGDETASNNTLMTVYYFRDLEGLNRFAHDRIHREVWDWYNKECVKKGYSHIGIFHEAFCAPAGAYETIYVNMQPTLLAAGSADVANQASGTEEWKLAIMTTPRDNPAPDSNLNPQKTTQKARPGNS</sequence>
<dbReference type="Proteomes" id="UP000001056">
    <property type="component" value="Unassembled WGS sequence"/>
</dbReference>
<evidence type="ECO:0000256" key="1">
    <source>
        <dbReference type="SAM" id="MobiDB-lite"/>
    </source>
</evidence>
<dbReference type="Pfam" id="PF13826">
    <property type="entry name" value="Monooxy_af470-like"/>
    <property type="match status" value="1"/>
</dbReference>
<dbReference type="EMBL" id="CH408034">
    <property type="protein sequence ID" value="EAQ85557.1"/>
    <property type="molecule type" value="Genomic_DNA"/>
</dbReference>
<reference evidence="3" key="1">
    <citation type="journal article" date="2015" name="Genome Announc.">
        <title>Draft genome sequence of the cellulolytic fungus Chaetomium globosum.</title>
        <authorList>
            <person name="Cuomo C.A."/>
            <person name="Untereiner W.A."/>
            <person name="Ma L.-J."/>
            <person name="Grabherr M."/>
            <person name="Birren B.W."/>
        </authorList>
    </citation>
    <scope>NUCLEOTIDE SEQUENCE [LARGE SCALE GENOMIC DNA]</scope>
    <source>
        <strain evidence="3">ATCC 6205 / CBS 148.51 / DSM 1962 / NBRC 6347 / NRRL 1970</strain>
    </source>
</reference>
<dbReference type="AlphaFoldDB" id="Q2GR33"/>
<proteinExistence type="predicted"/>
<dbReference type="SUPFAM" id="SSF54909">
    <property type="entry name" value="Dimeric alpha+beta barrel"/>
    <property type="match status" value="1"/>
</dbReference>
<dbReference type="InterPro" id="IPR011008">
    <property type="entry name" value="Dimeric_a/b-barrel"/>
</dbReference>
<dbReference type="eggNOG" id="ENOG502SKYH">
    <property type="taxonomic scope" value="Eukaryota"/>
</dbReference>
<dbReference type="InParanoid" id="Q2GR33"/>
<accession>Q2GR33</accession>
<dbReference type="GeneID" id="4395541"/>
<evidence type="ECO:0000313" key="3">
    <source>
        <dbReference type="Proteomes" id="UP000001056"/>
    </source>
</evidence>
<name>Q2GR33_CHAGB</name>
<dbReference type="VEuPathDB" id="FungiDB:CHGG_09571"/>
<keyword evidence="3" id="KW-1185">Reference proteome</keyword>
<dbReference type="OrthoDB" id="3202396at2759"/>
<gene>
    <name evidence="2" type="ORF">CHGG_09571</name>
</gene>
<evidence type="ECO:0000313" key="2">
    <source>
        <dbReference type="EMBL" id="EAQ85557.1"/>
    </source>
</evidence>
<dbReference type="OMA" id="IHKFAHE"/>
<feature type="compositionally biased region" description="Polar residues" evidence="1">
    <location>
        <begin position="279"/>
        <end position="297"/>
    </location>
</feature>
<protein>
    <submittedName>
        <fullName evidence="2">Uncharacterized protein</fullName>
    </submittedName>
</protein>
<organism evidence="2 3">
    <name type="scientific">Chaetomium globosum (strain ATCC 6205 / CBS 148.51 / DSM 1962 / NBRC 6347 / NRRL 1970)</name>
    <name type="common">Soil fungus</name>
    <dbReference type="NCBI Taxonomy" id="306901"/>
    <lineage>
        <taxon>Eukaryota</taxon>
        <taxon>Fungi</taxon>
        <taxon>Dikarya</taxon>
        <taxon>Ascomycota</taxon>
        <taxon>Pezizomycotina</taxon>
        <taxon>Sordariomycetes</taxon>
        <taxon>Sordariomycetidae</taxon>
        <taxon>Sordariales</taxon>
        <taxon>Chaetomiaceae</taxon>
        <taxon>Chaetomium</taxon>
    </lineage>
</organism>